<name>A0A0K2U8Z6_LEPSM</name>
<dbReference type="AlphaFoldDB" id="A0A0K2U8Z6"/>
<organism evidence="1">
    <name type="scientific">Lepeophtheirus salmonis</name>
    <name type="common">Salmon louse</name>
    <name type="synonym">Caligus salmonis</name>
    <dbReference type="NCBI Taxonomy" id="72036"/>
    <lineage>
        <taxon>Eukaryota</taxon>
        <taxon>Metazoa</taxon>
        <taxon>Ecdysozoa</taxon>
        <taxon>Arthropoda</taxon>
        <taxon>Crustacea</taxon>
        <taxon>Multicrustacea</taxon>
        <taxon>Hexanauplia</taxon>
        <taxon>Copepoda</taxon>
        <taxon>Siphonostomatoida</taxon>
        <taxon>Caligidae</taxon>
        <taxon>Lepeophtheirus</taxon>
    </lineage>
</organism>
<protein>
    <submittedName>
        <fullName evidence="1">Uncharacterized protein</fullName>
    </submittedName>
</protein>
<sequence>MSFIRSHNIESRRMKLCMGPSFELGLAKTGVSIFGRSYKGDLCYTQNAKTVFCSLSRLDRGLSYLSISDWRFESNYTNYYVF</sequence>
<dbReference type="EMBL" id="HACA01017174">
    <property type="protein sequence ID" value="CDW34535.1"/>
    <property type="molecule type" value="Transcribed_RNA"/>
</dbReference>
<evidence type="ECO:0000313" key="1">
    <source>
        <dbReference type="EMBL" id="CDW34535.1"/>
    </source>
</evidence>
<accession>A0A0K2U8Z6</accession>
<proteinExistence type="predicted"/>
<reference evidence="1" key="1">
    <citation type="submission" date="2014-05" db="EMBL/GenBank/DDBJ databases">
        <authorList>
            <person name="Chronopoulou M."/>
        </authorList>
    </citation>
    <scope>NUCLEOTIDE SEQUENCE</scope>
    <source>
        <tissue evidence="1">Whole organism</tissue>
    </source>
</reference>